<dbReference type="EMBL" id="BAABDT010000002">
    <property type="protein sequence ID" value="GAA3730454.1"/>
    <property type="molecule type" value="Genomic_DNA"/>
</dbReference>
<proteinExistence type="predicted"/>
<evidence type="ECO:0000313" key="1">
    <source>
        <dbReference type="EMBL" id="GAA3730454.1"/>
    </source>
</evidence>
<dbReference type="Pfam" id="PF11042">
    <property type="entry name" value="DUF2750"/>
    <property type="match status" value="1"/>
</dbReference>
<gene>
    <name evidence="1" type="ORF">GCM10022422_10730</name>
</gene>
<reference evidence="2" key="1">
    <citation type="journal article" date="2019" name="Int. J. Syst. Evol. Microbiol.">
        <title>The Global Catalogue of Microorganisms (GCM) 10K type strain sequencing project: providing services to taxonomists for standard genome sequencing and annotation.</title>
        <authorList>
            <consortium name="The Broad Institute Genomics Platform"/>
            <consortium name="The Broad Institute Genome Sequencing Center for Infectious Disease"/>
            <person name="Wu L."/>
            <person name="Ma J."/>
        </authorList>
    </citation>
    <scope>NUCLEOTIDE SEQUENCE [LARGE SCALE GENOMIC DNA]</scope>
    <source>
        <strain evidence="2">JCM 17336</strain>
    </source>
</reference>
<protein>
    <recommendedName>
        <fullName evidence="3">DUF2750 domain-containing protein</fullName>
    </recommendedName>
</protein>
<keyword evidence="2" id="KW-1185">Reference proteome</keyword>
<evidence type="ECO:0008006" key="3">
    <source>
        <dbReference type="Google" id="ProtNLM"/>
    </source>
</evidence>
<organism evidence="1 2">
    <name type="scientific">Flavobacterium ginsengisoli</name>
    <dbReference type="NCBI Taxonomy" id="871694"/>
    <lineage>
        <taxon>Bacteria</taxon>
        <taxon>Pseudomonadati</taxon>
        <taxon>Bacteroidota</taxon>
        <taxon>Flavobacteriia</taxon>
        <taxon>Flavobacteriales</taxon>
        <taxon>Flavobacteriaceae</taxon>
        <taxon>Flavobacterium</taxon>
    </lineage>
</organism>
<sequence length="151" mass="17691">MFKNHIDIKLKHKKFIKEVCETEIVFALKSKNGFATSYSNEFEDEDGEPIGIICFWSKEIMAKICAKNEWDDYHPAAINLSDFLENWCIGMHNDGLLVGTNFDQHLFGYESEGYNLILEIITELKKTKKELDLKKFENIEDFENQTKKTIR</sequence>
<comment type="caution">
    <text evidence="1">The sequence shown here is derived from an EMBL/GenBank/DDBJ whole genome shotgun (WGS) entry which is preliminary data.</text>
</comment>
<dbReference type="InterPro" id="IPR021284">
    <property type="entry name" value="DUF2750"/>
</dbReference>
<name>A0ABP7F3Q2_9FLAO</name>
<evidence type="ECO:0000313" key="2">
    <source>
        <dbReference type="Proteomes" id="UP001501367"/>
    </source>
</evidence>
<dbReference type="RefSeq" id="WP_286966107.1">
    <property type="nucleotide sequence ID" value="NZ_BAABDT010000002.1"/>
</dbReference>
<accession>A0ABP7F3Q2</accession>
<dbReference type="Proteomes" id="UP001501367">
    <property type="component" value="Unassembled WGS sequence"/>
</dbReference>